<evidence type="ECO:0000256" key="16">
    <source>
        <dbReference type="RuleBase" id="RU003560"/>
    </source>
</evidence>
<evidence type="ECO:0000313" key="17">
    <source>
        <dbReference type="EMBL" id="SMO66916.1"/>
    </source>
</evidence>
<organism evidence="17 18">
    <name type="scientific">Melghirimyces algeriensis</name>
    <dbReference type="NCBI Taxonomy" id="910412"/>
    <lineage>
        <taxon>Bacteria</taxon>
        <taxon>Bacillati</taxon>
        <taxon>Bacillota</taxon>
        <taxon>Bacilli</taxon>
        <taxon>Bacillales</taxon>
        <taxon>Thermoactinomycetaceae</taxon>
        <taxon>Melghirimyces</taxon>
    </lineage>
</organism>
<dbReference type="InterPro" id="IPR050103">
    <property type="entry name" value="Class-III_PLP-dep_AT"/>
</dbReference>
<keyword evidence="7 17" id="KW-0032">Aminotransferase</keyword>
<dbReference type="Gene3D" id="3.90.1150.10">
    <property type="entry name" value="Aspartate Aminotransferase, domain 1"/>
    <property type="match status" value="1"/>
</dbReference>
<keyword evidence="9 16" id="KW-0663">Pyridoxal phosphate</keyword>
<dbReference type="InterPro" id="IPR015424">
    <property type="entry name" value="PyrdxlP-dep_Trfase"/>
</dbReference>
<evidence type="ECO:0000256" key="11">
    <source>
        <dbReference type="ARBA" id="ARBA00030204"/>
    </source>
</evidence>
<dbReference type="GO" id="GO:0034386">
    <property type="term" value="F:4-aminobutyrate:2-oxoglutarate transaminase activity"/>
    <property type="evidence" value="ECO:0007669"/>
    <property type="project" value="UniProtKB-EC"/>
</dbReference>
<dbReference type="FunFam" id="3.40.640.10:FF:000013">
    <property type="entry name" value="4-aminobutyrate aminotransferase"/>
    <property type="match status" value="1"/>
</dbReference>
<sequence>MTSSPIFQNHKQKLSPVWPHFTQIEVSHAKGSYLFDSRNQPYLDFTSGIGVTNIGHCHPRVVQAIQRQAERLIHGQATVVYHQPMLDLVTELEKVLPTHLNSFFFANSGSEAVESALKLARQATKKTNIIAFQGGYHGRTVGAMSLTTAKTIYRSHYQPLMPGVHIAPYPDPFRYRGVSPEDLSEWCLQELQHLLRTQTSPEETAAMIIEPILGEGGYVVPPKNFLPRLKEICEQHGILLILDEIQTGFGRTGKFFAYEHFGVEPDILLIAKGLASGMPLSGVVANRRWMNHWQKGSHGGTYGGNALSCAAAAETLRVIHDERLLAKAKTAGDRLMNRLRDTAKYCSYLGEIRGLGLMIGCEFVDYLNYSKQYIAERVRKECLKKRLILLTCGTENHVIRWIPPLNITPQQVEEAVNIFEWALDHALKEGV</sequence>
<dbReference type="InterPro" id="IPR005814">
    <property type="entry name" value="Aminotrans_3"/>
</dbReference>
<evidence type="ECO:0000313" key="18">
    <source>
        <dbReference type="Proteomes" id="UP000315636"/>
    </source>
</evidence>
<protein>
    <recommendedName>
        <fullName evidence="12">(S)-3-amino-2-methylpropionate transaminase</fullName>
        <ecNumber evidence="6">2.6.1.19</ecNumber>
        <ecNumber evidence="5">2.6.1.22</ecNumber>
    </recommendedName>
    <alternativeName>
        <fullName evidence="13">GABA aminotransferase</fullName>
    </alternativeName>
    <alternativeName>
        <fullName evidence="11">Gamma-amino-N-butyrate transaminase</fullName>
    </alternativeName>
    <alternativeName>
        <fullName evidence="15">Glutamate:succinic semialdehyde transaminase</fullName>
    </alternativeName>
    <alternativeName>
        <fullName evidence="10">L-AIBAT</fullName>
    </alternativeName>
</protein>
<dbReference type="PANTHER" id="PTHR11986">
    <property type="entry name" value="AMINOTRANSFERASE CLASS III"/>
    <property type="match status" value="1"/>
</dbReference>
<evidence type="ECO:0000256" key="2">
    <source>
        <dbReference type="ARBA" id="ARBA00001933"/>
    </source>
</evidence>
<comment type="similarity">
    <text evidence="4 16">Belongs to the class-III pyridoxal-phosphate-dependent aminotransferase family.</text>
</comment>
<dbReference type="AlphaFoldDB" id="A0A521D5D9"/>
<comment type="pathway">
    <text evidence="3">Amino-acid degradation; 4-aminobutanoate degradation.</text>
</comment>
<dbReference type="CDD" id="cd00610">
    <property type="entry name" value="OAT_like"/>
    <property type="match status" value="1"/>
</dbReference>
<evidence type="ECO:0000256" key="1">
    <source>
        <dbReference type="ARBA" id="ARBA00001750"/>
    </source>
</evidence>
<keyword evidence="8 17" id="KW-0808">Transferase</keyword>
<comment type="catalytic activity">
    <reaction evidence="14">
        <text>4-aminobutanoate + 2-oxoglutarate = succinate semialdehyde + L-glutamate</text>
        <dbReference type="Rhea" id="RHEA:23352"/>
        <dbReference type="ChEBI" id="CHEBI:16810"/>
        <dbReference type="ChEBI" id="CHEBI:29985"/>
        <dbReference type="ChEBI" id="CHEBI:57706"/>
        <dbReference type="ChEBI" id="CHEBI:59888"/>
        <dbReference type="EC" id="2.6.1.19"/>
    </reaction>
</comment>
<evidence type="ECO:0000256" key="10">
    <source>
        <dbReference type="ARBA" id="ARBA00029760"/>
    </source>
</evidence>
<dbReference type="Pfam" id="PF00202">
    <property type="entry name" value="Aminotran_3"/>
    <property type="match status" value="1"/>
</dbReference>
<comment type="catalytic activity">
    <reaction evidence="1">
        <text>(S)-3-amino-2-methylpropanoate + 2-oxoglutarate = 2-methyl-3-oxopropanoate + L-glutamate</text>
        <dbReference type="Rhea" id="RHEA:13993"/>
        <dbReference type="ChEBI" id="CHEBI:16810"/>
        <dbReference type="ChEBI" id="CHEBI:29985"/>
        <dbReference type="ChEBI" id="CHEBI:57700"/>
        <dbReference type="ChEBI" id="CHEBI:58655"/>
        <dbReference type="EC" id="2.6.1.22"/>
    </reaction>
</comment>
<evidence type="ECO:0000256" key="4">
    <source>
        <dbReference type="ARBA" id="ARBA00008954"/>
    </source>
</evidence>
<dbReference type="EC" id="2.6.1.22" evidence="5"/>
<reference evidence="17 18" key="1">
    <citation type="submission" date="2017-05" db="EMBL/GenBank/DDBJ databases">
        <authorList>
            <person name="Varghese N."/>
            <person name="Submissions S."/>
        </authorList>
    </citation>
    <scope>NUCLEOTIDE SEQUENCE [LARGE SCALE GENOMIC DNA]</scope>
    <source>
        <strain evidence="17 18">DSM 45474</strain>
    </source>
</reference>
<dbReference type="GO" id="GO:0042802">
    <property type="term" value="F:identical protein binding"/>
    <property type="evidence" value="ECO:0007669"/>
    <property type="project" value="TreeGrafter"/>
</dbReference>
<keyword evidence="18" id="KW-1185">Reference proteome</keyword>
<evidence type="ECO:0000256" key="8">
    <source>
        <dbReference type="ARBA" id="ARBA00022679"/>
    </source>
</evidence>
<dbReference type="Proteomes" id="UP000315636">
    <property type="component" value="Unassembled WGS sequence"/>
</dbReference>
<dbReference type="OrthoDB" id="9807885at2"/>
<evidence type="ECO:0000256" key="14">
    <source>
        <dbReference type="ARBA" id="ARBA00048021"/>
    </source>
</evidence>
<gene>
    <name evidence="17" type="ORF">SAMN06264849_105134</name>
</gene>
<dbReference type="PROSITE" id="PS00600">
    <property type="entry name" value="AA_TRANSFER_CLASS_3"/>
    <property type="match status" value="1"/>
</dbReference>
<dbReference type="EC" id="2.6.1.19" evidence="6"/>
<name>A0A521D5D9_9BACL</name>
<accession>A0A521D5D9</accession>
<dbReference type="GO" id="GO:0030170">
    <property type="term" value="F:pyridoxal phosphate binding"/>
    <property type="evidence" value="ECO:0007669"/>
    <property type="project" value="InterPro"/>
</dbReference>
<dbReference type="SUPFAM" id="SSF53383">
    <property type="entry name" value="PLP-dependent transferases"/>
    <property type="match status" value="1"/>
</dbReference>
<evidence type="ECO:0000256" key="5">
    <source>
        <dbReference type="ARBA" id="ARBA00012876"/>
    </source>
</evidence>
<dbReference type="GO" id="GO:0047298">
    <property type="term" value="F:(S)-3-amino-2-methylpropionate transaminase activity"/>
    <property type="evidence" value="ECO:0007669"/>
    <property type="project" value="UniProtKB-EC"/>
</dbReference>
<evidence type="ECO:0000256" key="7">
    <source>
        <dbReference type="ARBA" id="ARBA00022576"/>
    </source>
</evidence>
<dbReference type="InterPro" id="IPR015421">
    <property type="entry name" value="PyrdxlP-dep_Trfase_major"/>
</dbReference>
<dbReference type="Gene3D" id="3.40.640.10">
    <property type="entry name" value="Type I PLP-dependent aspartate aminotransferase-like (Major domain)"/>
    <property type="match status" value="1"/>
</dbReference>
<dbReference type="InterPro" id="IPR015422">
    <property type="entry name" value="PyrdxlP-dep_Trfase_small"/>
</dbReference>
<dbReference type="PIRSF" id="PIRSF000521">
    <property type="entry name" value="Transaminase_4ab_Lys_Orn"/>
    <property type="match status" value="1"/>
</dbReference>
<dbReference type="RefSeq" id="WP_142505463.1">
    <property type="nucleotide sequence ID" value="NZ_FXTI01000005.1"/>
</dbReference>
<evidence type="ECO:0000256" key="15">
    <source>
        <dbReference type="ARBA" id="ARBA00050054"/>
    </source>
</evidence>
<evidence type="ECO:0000256" key="3">
    <source>
        <dbReference type="ARBA" id="ARBA00005176"/>
    </source>
</evidence>
<evidence type="ECO:0000256" key="12">
    <source>
        <dbReference type="ARBA" id="ARBA00030857"/>
    </source>
</evidence>
<dbReference type="EMBL" id="FXTI01000005">
    <property type="protein sequence ID" value="SMO66916.1"/>
    <property type="molecule type" value="Genomic_DNA"/>
</dbReference>
<evidence type="ECO:0000256" key="6">
    <source>
        <dbReference type="ARBA" id="ARBA00012912"/>
    </source>
</evidence>
<evidence type="ECO:0000256" key="9">
    <source>
        <dbReference type="ARBA" id="ARBA00022898"/>
    </source>
</evidence>
<dbReference type="InterPro" id="IPR049704">
    <property type="entry name" value="Aminotrans_3_PPA_site"/>
</dbReference>
<evidence type="ECO:0000256" key="13">
    <source>
        <dbReference type="ARBA" id="ARBA00031787"/>
    </source>
</evidence>
<comment type="cofactor">
    <cofactor evidence="2">
        <name>pyridoxal 5'-phosphate</name>
        <dbReference type="ChEBI" id="CHEBI:597326"/>
    </cofactor>
</comment>
<proteinExistence type="inferred from homology"/>